<dbReference type="PATRIC" id="fig|657309.4.peg.2874"/>
<dbReference type="EMBL" id="FP929033">
    <property type="protein sequence ID" value="CBK68856.1"/>
    <property type="molecule type" value="Genomic_DNA"/>
</dbReference>
<evidence type="ECO:0000313" key="3">
    <source>
        <dbReference type="EMBL" id="CBK68856.1"/>
    </source>
</evidence>
<organism evidence="3 4">
    <name type="scientific">Bacteroides xylanisolvens XB1A</name>
    <dbReference type="NCBI Taxonomy" id="657309"/>
    <lineage>
        <taxon>Bacteria</taxon>
        <taxon>Pseudomonadati</taxon>
        <taxon>Bacteroidota</taxon>
        <taxon>Bacteroidia</taxon>
        <taxon>Bacteroidales</taxon>
        <taxon>Bacteroidaceae</taxon>
        <taxon>Bacteroides</taxon>
    </lineage>
</organism>
<dbReference type="Proteomes" id="UP000008795">
    <property type="component" value="Chromosome"/>
</dbReference>
<dbReference type="GO" id="GO:0016989">
    <property type="term" value="F:sigma factor antagonist activity"/>
    <property type="evidence" value="ECO:0007669"/>
    <property type="project" value="TreeGrafter"/>
</dbReference>
<proteinExistence type="predicted"/>
<dbReference type="PANTHER" id="PTHR30273">
    <property type="entry name" value="PERIPLASMIC SIGNAL SENSOR AND SIGMA FACTOR ACTIVATOR FECR-RELATED"/>
    <property type="match status" value="1"/>
</dbReference>
<dbReference type="PIRSF" id="PIRSF018266">
    <property type="entry name" value="FecR"/>
    <property type="match status" value="1"/>
</dbReference>
<accession>D6D354</accession>
<sequence length="359" mass="39815">MIKFWRNRKKVTSEQEERVWDRIDSLYSKLEEGKATEDELKRIDGISKIIMDVTGKSSKGKKETATPEELDELTKRDLDMLARMIGIEGIEGRTDCLAGQVKKEKRLPFSRGMKYAGAGIAASVLLVLGISFYMNEKFADSTNAMACNVIQCQNDSVLHLADGTVVYLAGGSNLSIANNFGKKDRTVSLVGEAFFEVAKDKKKSFIVKAKEINAIVHGTSFNVVAYGGTVESQVAVRTGCVEVAKGEQSFGKFHCGDRVVYDKAANRVSHDTVNPDNIGAWTTGGFVLEDATVEELKIRVKNRFHRELVIEKDAIPADARINYCSYRPEQSGVNNVMKNICAIYGTRYEISDNRIVVSR</sequence>
<reference evidence="3 4" key="2">
    <citation type="submission" date="2010-03" db="EMBL/GenBank/DDBJ databases">
        <authorList>
            <person name="Pajon A."/>
        </authorList>
    </citation>
    <scope>NUCLEOTIDE SEQUENCE [LARGE SCALE GENOMIC DNA]</scope>
    <source>
        <strain evidence="3 4">XB1A</strain>
    </source>
</reference>
<dbReference type="Pfam" id="PF04773">
    <property type="entry name" value="FecR"/>
    <property type="match status" value="1"/>
</dbReference>
<feature type="domain" description="FecR protein" evidence="2">
    <location>
        <begin position="158"/>
        <end position="241"/>
    </location>
</feature>
<name>D6D354_9BACE</name>
<protein>
    <submittedName>
        <fullName evidence="3">Fe2+-dicitrate sensor, membrane component</fullName>
    </submittedName>
</protein>
<dbReference type="InterPro" id="IPR006860">
    <property type="entry name" value="FecR"/>
</dbReference>
<gene>
    <name evidence="3" type="ORF">BXY_39150</name>
</gene>
<dbReference type="InterPro" id="IPR012373">
    <property type="entry name" value="Ferrdict_sens_TM"/>
</dbReference>
<dbReference type="HOGENOM" id="CLU_770876_0_0_10"/>
<evidence type="ECO:0000256" key="1">
    <source>
        <dbReference type="SAM" id="Phobius"/>
    </source>
</evidence>
<dbReference type="Gene3D" id="3.55.50.30">
    <property type="match status" value="1"/>
</dbReference>
<dbReference type="KEGG" id="bxy:BXY_39150"/>
<feature type="transmembrane region" description="Helical" evidence="1">
    <location>
        <begin position="115"/>
        <end position="134"/>
    </location>
</feature>
<dbReference type="eggNOG" id="COG3712">
    <property type="taxonomic scope" value="Bacteria"/>
</dbReference>
<evidence type="ECO:0000313" key="4">
    <source>
        <dbReference type="Proteomes" id="UP000008795"/>
    </source>
</evidence>
<reference evidence="3 4" key="1">
    <citation type="submission" date="2010-03" db="EMBL/GenBank/DDBJ databases">
        <title>The genome sequence of Bacteriodes xylanisolvens XB1A.</title>
        <authorList>
            <consortium name="metaHIT consortium -- http://www.metahit.eu/"/>
            <person name="Pajon A."/>
            <person name="Turner K."/>
            <person name="Parkhill J."/>
            <person name="Bernalier A."/>
        </authorList>
    </citation>
    <scope>NUCLEOTIDE SEQUENCE [LARGE SCALE GENOMIC DNA]</scope>
    <source>
        <strain evidence="3 4">XB1A</strain>
    </source>
</reference>
<dbReference type="RefSeq" id="WP_009039997.1">
    <property type="nucleotide sequence ID" value="NC_021017.1"/>
</dbReference>
<keyword evidence="1" id="KW-0812">Transmembrane</keyword>
<dbReference type="AlphaFoldDB" id="D6D354"/>
<keyword evidence="1" id="KW-0472">Membrane</keyword>
<dbReference type="Gene3D" id="2.60.120.1440">
    <property type="match status" value="1"/>
</dbReference>
<dbReference type="PANTHER" id="PTHR30273:SF2">
    <property type="entry name" value="PROTEIN FECR"/>
    <property type="match status" value="1"/>
</dbReference>
<evidence type="ECO:0000259" key="2">
    <source>
        <dbReference type="Pfam" id="PF04773"/>
    </source>
</evidence>
<keyword evidence="1" id="KW-1133">Transmembrane helix</keyword>